<name>A0A1V9DJP1_9GAMM</name>
<reference evidence="1 2" key="1">
    <citation type="submission" date="2017-02" db="EMBL/GenBank/DDBJ databases">
        <title>Whole genome shotgun sequence of Pantoea agglomerans strain AS1 isolated from a cycad, Zamia floridana in Central Florida, USA.</title>
        <authorList>
            <person name="Lata P."/>
            <person name="Govindarajan S."/>
            <person name="Qi F."/>
            <person name="Li J.-L."/>
            <person name="Maurya S.K."/>
            <person name="Sahoo M.K."/>
        </authorList>
    </citation>
    <scope>NUCLEOTIDE SEQUENCE [LARGE SCALE GENOMIC DNA]</scope>
    <source>
        <strain evidence="1 2">AS1</strain>
    </source>
</reference>
<proteinExistence type="predicted"/>
<accession>A0A1V9DJP1</accession>
<protein>
    <submittedName>
        <fullName evidence="1">Uncharacterized protein</fullName>
    </submittedName>
</protein>
<dbReference type="EMBL" id="MWUE01000014">
    <property type="protein sequence ID" value="OQP34056.1"/>
    <property type="molecule type" value="Genomic_DNA"/>
</dbReference>
<keyword evidence="2" id="KW-1185">Reference proteome</keyword>
<organism evidence="1 2">
    <name type="scientific">Pantoea latae</name>
    <dbReference type="NCBI Taxonomy" id="1964541"/>
    <lineage>
        <taxon>Bacteria</taxon>
        <taxon>Pseudomonadati</taxon>
        <taxon>Pseudomonadota</taxon>
        <taxon>Gammaproteobacteria</taxon>
        <taxon>Enterobacterales</taxon>
        <taxon>Erwiniaceae</taxon>
        <taxon>Pantoea</taxon>
    </lineage>
</organism>
<dbReference type="Proteomes" id="UP000192769">
    <property type="component" value="Unassembled WGS sequence"/>
</dbReference>
<gene>
    <name evidence="1" type="ORF">B2J69_09735</name>
</gene>
<sequence length="60" mass="6783">MFIDDDDACSQDEISDLIAYVLPVRQCQKHIAAALTVAGTYIRLHMNKGETLHFFLSQDL</sequence>
<dbReference type="AlphaFoldDB" id="A0A1V9DJP1"/>
<evidence type="ECO:0000313" key="1">
    <source>
        <dbReference type="EMBL" id="OQP34056.1"/>
    </source>
</evidence>
<comment type="caution">
    <text evidence="1">The sequence shown here is derived from an EMBL/GenBank/DDBJ whole genome shotgun (WGS) entry which is preliminary data.</text>
</comment>
<evidence type="ECO:0000313" key="2">
    <source>
        <dbReference type="Proteomes" id="UP000192769"/>
    </source>
</evidence>